<dbReference type="Gene3D" id="3.30.70.270">
    <property type="match status" value="1"/>
</dbReference>
<evidence type="ECO:0000259" key="9">
    <source>
        <dbReference type="PROSITE" id="PS50883"/>
    </source>
</evidence>
<dbReference type="Pfam" id="PF00990">
    <property type="entry name" value="GGDEF"/>
    <property type="match status" value="1"/>
</dbReference>
<feature type="domain" description="PAS" evidence="7">
    <location>
        <begin position="408"/>
        <end position="478"/>
    </location>
</feature>
<dbReference type="InterPro" id="IPR052155">
    <property type="entry name" value="Biofilm_reg_signaling"/>
</dbReference>
<feature type="domain" description="EAL" evidence="9">
    <location>
        <begin position="826"/>
        <end position="1080"/>
    </location>
</feature>
<feature type="domain" description="PAS" evidence="7">
    <location>
        <begin position="526"/>
        <end position="572"/>
    </location>
</feature>
<dbReference type="SMART" id="SM00116">
    <property type="entry name" value="CBS"/>
    <property type="match status" value="4"/>
</dbReference>
<evidence type="ECO:0000256" key="4">
    <source>
        <dbReference type="ARBA" id="ARBA00051114"/>
    </source>
</evidence>
<keyword evidence="6" id="KW-0175">Coiled coil</keyword>
<comment type="cofactor">
    <cofactor evidence="1">
        <name>Mg(2+)</name>
        <dbReference type="ChEBI" id="CHEBI:18420"/>
    </cofactor>
</comment>
<dbReference type="FunFam" id="3.20.20.450:FF:000001">
    <property type="entry name" value="Cyclic di-GMP phosphodiesterase yahA"/>
    <property type="match status" value="1"/>
</dbReference>
<dbReference type="InterPro" id="IPR001610">
    <property type="entry name" value="PAC"/>
</dbReference>
<dbReference type="PROSITE" id="PS50887">
    <property type="entry name" value="GGDEF"/>
    <property type="match status" value="1"/>
</dbReference>
<keyword evidence="13" id="KW-1185">Reference proteome</keyword>
<feature type="domain" description="CBS" evidence="11">
    <location>
        <begin position="74"/>
        <end position="131"/>
    </location>
</feature>
<dbReference type="InterPro" id="IPR000644">
    <property type="entry name" value="CBS_dom"/>
</dbReference>
<evidence type="ECO:0000259" key="8">
    <source>
        <dbReference type="PROSITE" id="PS50113"/>
    </source>
</evidence>
<dbReference type="InterPro" id="IPR001633">
    <property type="entry name" value="EAL_dom"/>
</dbReference>
<dbReference type="InterPro" id="IPR046342">
    <property type="entry name" value="CBS_dom_sf"/>
</dbReference>
<feature type="domain" description="PAC" evidence="8">
    <location>
        <begin position="597"/>
        <end position="651"/>
    </location>
</feature>
<sequence length="1088" mass="123205">MENTPVSSMLSPQLIKVSPDTDIRDVLAQMQLENTSCVIQVDDQHQPTGIFTEQALVQYLARSTLPLHGTLGQLSTPPVTVSGDTSCNEAFRILSENSLRQLVITDQQNKLLGVVNESDFIHHLDYIPLAIKIRVRDVMSTSVHQLTAQHSVLDAIKLMDTATISCVVITENKHPSGILTERDIVRLARDLNNPDDTPLQLVMHSPVYTLSEDVLVKDASHLMEAKSIRRFVVTTKDNEVSGIITLRDITKALQQGYVDHLECELNRKEQQIETIQEQLKELSEKSLFSRLMNQVSDSIFILRAQDFTIVDTNQQAYECLGYTAEEFREKNIADISTAAASLDIKQLNDEIDQKGFAVFRSQHLHKDGHKIPVEINATRLKTETDEYYVSVARDISERLRHEVAQQESEETYRSVIGTALDGFWMTDTQGRLLDVNQAYCDMSGYSKEELLQMTIPDIDYEEHPDETEQRIHHIRQHGKSRFISKHRHKDGSIFDVEVRATYWPKHGGRFFAYLRDITEQRQNEMRLKQAAAVFENTSEAVMVVSVDLKIQMVNKAFCNMTGYREADVIGQSPAILQSGQHPRTFYRAMWHSIRNYDSWQGEVISRRSDGSTYPELLNISVVRNNKNEISHYVGVLADLSEQKASENKLAYLDYHDPLTGLANRKTLMMRTDHAIRQAQKEEGQVALMLLDLDRFKNVNDSYGHKAGDDLLKQVSQVLDQTVPHLDTLARLGGDEYAMLFDHYEDAAELSLLARQIINQLNQPWVLKKGQTVTVGASIGISLAPQNGNDAHTLLQHADAALYQAKAEGRSRFSFFSEALTRNARNQLELETQMYQALENDELCVYLQPQTDIHSNSITGAEALVRWQHPEKGLLSPFSFIDLCEQNGQINRIGYQVLLKTCQQGKKWLDKGNPPLILAVNLSASQISDPELYNQVSDILQQTGFPAHHLELELTESALMSETESTITLLERFRSLGIHIAIDDFGTGYSSFSYLKRFPIDVLKIDKSFIDEIEHNARDREIVAAIIAMGHSLGIKVLAEGVEHENQLKILNEIGCDIYQGYLMSRPLPMEQFALLLDNTLAETEQFPS</sequence>
<name>A0A839IP24_9GAMM</name>
<dbReference type="CDD" id="cd01949">
    <property type="entry name" value="GGDEF"/>
    <property type="match status" value="1"/>
</dbReference>
<dbReference type="NCBIfam" id="TIGR00229">
    <property type="entry name" value="sensory_box"/>
    <property type="match status" value="3"/>
</dbReference>
<dbReference type="Proteomes" id="UP000565262">
    <property type="component" value="Unassembled WGS sequence"/>
</dbReference>
<dbReference type="Gene3D" id="3.30.450.20">
    <property type="entry name" value="PAS domain"/>
    <property type="match status" value="3"/>
</dbReference>
<gene>
    <name evidence="12" type="ORF">H4O21_10320</name>
</gene>
<reference evidence="12 13" key="1">
    <citation type="submission" date="2020-08" db="EMBL/GenBank/DDBJ databases">
        <title>Oceanospirillum sp. nov. isolated from marine sediment.</title>
        <authorList>
            <person name="Ji X."/>
        </authorList>
    </citation>
    <scope>NUCLEOTIDE SEQUENCE [LARGE SCALE GENOMIC DNA]</scope>
    <source>
        <strain evidence="12 13">D5</strain>
    </source>
</reference>
<dbReference type="Pfam" id="PF00571">
    <property type="entry name" value="CBS"/>
    <property type="match status" value="4"/>
</dbReference>
<dbReference type="SMART" id="SM00052">
    <property type="entry name" value="EAL"/>
    <property type="match status" value="1"/>
</dbReference>
<feature type="domain" description="GGDEF" evidence="10">
    <location>
        <begin position="683"/>
        <end position="817"/>
    </location>
</feature>
<dbReference type="AlphaFoldDB" id="A0A839IP24"/>
<dbReference type="InterPro" id="IPR043128">
    <property type="entry name" value="Rev_trsase/Diguanyl_cyclase"/>
</dbReference>
<feature type="domain" description="CBS" evidence="11">
    <location>
        <begin position="203"/>
        <end position="260"/>
    </location>
</feature>
<accession>A0A839IP24</accession>
<dbReference type="SMART" id="SM00091">
    <property type="entry name" value="PAS"/>
    <property type="match status" value="3"/>
</dbReference>
<dbReference type="SMART" id="SM00267">
    <property type="entry name" value="GGDEF"/>
    <property type="match status" value="1"/>
</dbReference>
<comment type="caution">
    <text evidence="12">The sequence shown here is derived from an EMBL/GenBank/DDBJ whole genome shotgun (WGS) entry which is preliminary data.</text>
</comment>
<dbReference type="FunFam" id="3.30.70.270:FF:000001">
    <property type="entry name" value="Diguanylate cyclase domain protein"/>
    <property type="match status" value="1"/>
</dbReference>
<dbReference type="PROSITE" id="PS50113">
    <property type="entry name" value="PAC"/>
    <property type="match status" value="2"/>
</dbReference>
<protein>
    <recommendedName>
        <fullName evidence="2">cyclic-guanylate-specific phosphodiesterase</fullName>
        <ecNumber evidence="2">3.1.4.52</ecNumber>
    </recommendedName>
</protein>
<dbReference type="PROSITE" id="PS51371">
    <property type="entry name" value="CBS"/>
    <property type="match status" value="4"/>
</dbReference>
<dbReference type="InterPro" id="IPR029787">
    <property type="entry name" value="Nucleotide_cyclase"/>
</dbReference>
<evidence type="ECO:0000256" key="1">
    <source>
        <dbReference type="ARBA" id="ARBA00001946"/>
    </source>
</evidence>
<dbReference type="Pfam" id="PF00563">
    <property type="entry name" value="EAL"/>
    <property type="match status" value="1"/>
</dbReference>
<dbReference type="InterPro" id="IPR035919">
    <property type="entry name" value="EAL_sf"/>
</dbReference>
<evidence type="ECO:0000313" key="13">
    <source>
        <dbReference type="Proteomes" id="UP000565262"/>
    </source>
</evidence>
<dbReference type="CDD" id="cd01948">
    <property type="entry name" value="EAL"/>
    <property type="match status" value="1"/>
</dbReference>
<dbReference type="PROSITE" id="PS50112">
    <property type="entry name" value="PAS"/>
    <property type="match status" value="3"/>
</dbReference>
<dbReference type="PANTHER" id="PTHR44757">
    <property type="entry name" value="DIGUANYLATE CYCLASE DGCP"/>
    <property type="match status" value="1"/>
</dbReference>
<dbReference type="GO" id="GO:0071111">
    <property type="term" value="F:cyclic-guanylate-specific phosphodiesterase activity"/>
    <property type="evidence" value="ECO:0007669"/>
    <property type="project" value="UniProtKB-EC"/>
</dbReference>
<dbReference type="SMART" id="SM00086">
    <property type="entry name" value="PAC"/>
    <property type="match status" value="3"/>
</dbReference>
<dbReference type="InterPro" id="IPR000014">
    <property type="entry name" value="PAS"/>
</dbReference>
<dbReference type="Gene3D" id="3.20.20.450">
    <property type="entry name" value="EAL domain"/>
    <property type="match status" value="1"/>
</dbReference>
<evidence type="ECO:0000256" key="5">
    <source>
        <dbReference type="PROSITE-ProRule" id="PRU00703"/>
    </source>
</evidence>
<proteinExistence type="predicted"/>
<dbReference type="Gene3D" id="3.10.580.10">
    <property type="entry name" value="CBS-domain"/>
    <property type="match status" value="2"/>
</dbReference>
<dbReference type="InterPro" id="IPR035965">
    <property type="entry name" value="PAS-like_dom_sf"/>
</dbReference>
<dbReference type="NCBIfam" id="TIGR00254">
    <property type="entry name" value="GGDEF"/>
    <property type="match status" value="1"/>
</dbReference>
<keyword evidence="3" id="KW-0973">c-di-GMP</keyword>
<evidence type="ECO:0000313" key="12">
    <source>
        <dbReference type="EMBL" id="MBB1487005.1"/>
    </source>
</evidence>
<dbReference type="PANTHER" id="PTHR44757:SF2">
    <property type="entry name" value="BIOFILM ARCHITECTURE MAINTENANCE PROTEIN MBAA"/>
    <property type="match status" value="1"/>
</dbReference>
<dbReference type="InterPro" id="IPR000160">
    <property type="entry name" value="GGDEF_dom"/>
</dbReference>
<dbReference type="SUPFAM" id="SSF141868">
    <property type="entry name" value="EAL domain-like"/>
    <property type="match status" value="1"/>
</dbReference>
<feature type="domain" description="PAS" evidence="7">
    <location>
        <begin position="284"/>
        <end position="331"/>
    </location>
</feature>
<organism evidence="12 13">
    <name type="scientific">Oceanospirillum sediminis</name>
    <dbReference type="NCBI Taxonomy" id="2760088"/>
    <lineage>
        <taxon>Bacteria</taxon>
        <taxon>Pseudomonadati</taxon>
        <taxon>Pseudomonadota</taxon>
        <taxon>Gammaproteobacteria</taxon>
        <taxon>Oceanospirillales</taxon>
        <taxon>Oceanospirillaceae</taxon>
        <taxon>Oceanospirillum</taxon>
    </lineage>
</organism>
<dbReference type="GO" id="GO:0071732">
    <property type="term" value="P:cellular response to nitric oxide"/>
    <property type="evidence" value="ECO:0007669"/>
    <property type="project" value="UniProtKB-ARBA"/>
</dbReference>
<dbReference type="InterPro" id="IPR000700">
    <property type="entry name" value="PAS-assoc_C"/>
</dbReference>
<keyword evidence="5" id="KW-0129">CBS domain</keyword>
<evidence type="ECO:0000256" key="3">
    <source>
        <dbReference type="ARBA" id="ARBA00022636"/>
    </source>
</evidence>
<feature type="domain" description="CBS" evidence="11">
    <location>
        <begin position="10"/>
        <end position="67"/>
    </location>
</feature>
<dbReference type="CDD" id="cd00130">
    <property type="entry name" value="PAS"/>
    <property type="match status" value="2"/>
</dbReference>
<dbReference type="PROSITE" id="PS50883">
    <property type="entry name" value="EAL"/>
    <property type="match status" value="1"/>
</dbReference>
<feature type="domain" description="PAC" evidence="8">
    <location>
        <begin position="476"/>
        <end position="529"/>
    </location>
</feature>
<evidence type="ECO:0000259" key="10">
    <source>
        <dbReference type="PROSITE" id="PS50887"/>
    </source>
</evidence>
<dbReference type="CDD" id="cd02205">
    <property type="entry name" value="CBS_pair_SF"/>
    <property type="match status" value="2"/>
</dbReference>
<evidence type="ECO:0000259" key="7">
    <source>
        <dbReference type="PROSITE" id="PS50112"/>
    </source>
</evidence>
<dbReference type="SUPFAM" id="SSF54631">
    <property type="entry name" value="CBS-domain pair"/>
    <property type="match status" value="2"/>
</dbReference>
<comment type="catalytic activity">
    <reaction evidence="4">
        <text>3',3'-c-di-GMP + H2O = 5'-phosphoguanylyl(3'-&gt;5')guanosine + H(+)</text>
        <dbReference type="Rhea" id="RHEA:24902"/>
        <dbReference type="ChEBI" id="CHEBI:15377"/>
        <dbReference type="ChEBI" id="CHEBI:15378"/>
        <dbReference type="ChEBI" id="CHEBI:58754"/>
        <dbReference type="ChEBI" id="CHEBI:58805"/>
        <dbReference type="EC" id="3.1.4.52"/>
    </reaction>
    <physiologicalReaction direction="left-to-right" evidence="4">
        <dbReference type="Rhea" id="RHEA:24903"/>
    </physiologicalReaction>
</comment>
<dbReference type="EMBL" id="JACJFM010000011">
    <property type="protein sequence ID" value="MBB1487005.1"/>
    <property type="molecule type" value="Genomic_DNA"/>
</dbReference>
<dbReference type="Pfam" id="PF13426">
    <property type="entry name" value="PAS_9"/>
    <property type="match status" value="3"/>
</dbReference>
<feature type="coiled-coil region" evidence="6">
    <location>
        <begin position="258"/>
        <end position="285"/>
    </location>
</feature>
<evidence type="ECO:0000259" key="11">
    <source>
        <dbReference type="PROSITE" id="PS51371"/>
    </source>
</evidence>
<dbReference type="SUPFAM" id="SSF55785">
    <property type="entry name" value="PYP-like sensor domain (PAS domain)"/>
    <property type="match status" value="3"/>
</dbReference>
<dbReference type="SUPFAM" id="SSF55073">
    <property type="entry name" value="Nucleotide cyclase"/>
    <property type="match status" value="1"/>
</dbReference>
<dbReference type="RefSeq" id="WP_182808788.1">
    <property type="nucleotide sequence ID" value="NZ_JACJFM010000011.1"/>
</dbReference>
<feature type="domain" description="CBS" evidence="11">
    <location>
        <begin position="139"/>
        <end position="197"/>
    </location>
</feature>
<dbReference type="EC" id="3.1.4.52" evidence="2"/>
<evidence type="ECO:0000256" key="6">
    <source>
        <dbReference type="SAM" id="Coils"/>
    </source>
</evidence>
<evidence type="ECO:0000256" key="2">
    <source>
        <dbReference type="ARBA" id="ARBA00012282"/>
    </source>
</evidence>